<keyword evidence="2" id="KW-0479">Metal-binding</keyword>
<dbReference type="Proteomes" id="UP001596002">
    <property type="component" value="Unassembled WGS sequence"/>
</dbReference>
<evidence type="ECO:0000256" key="3">
    <source>
        <dbReference type="ARBA" id="ARBA00022801"/>
    </source>
</evidence>
<dbReference type="SUPFAM" id="SSF102215">
    <property type="entry name" value="Creatininase"/>
    <property type="match status" value="1"/>
</dbReference>
<dbReference type="InterPro" id="IPR024087">
    <property type="entry name" value="Creatininase-like_sf"/>
</dbReference>
<organism evidence="6 7">
    <name type="scientific">Effusibacillus consociatus</name>
    <dbReference type="NCBI Taxonomy" id="1117041"/>
    <lineage>
        <taxon>Bacteria</taxon>
        <taxon>Bacillati</taxon>
        <taxon>Bacillota</taxon>
        <taxon>Bacilli</taxon>
        <taxon>Bacillales</taxon>
        <taxon>Alicyclobacillaceae</taxon>
        <taxon>Effusibacillus</taxon>
    </lineage>
</organism>
<dbReference type="PANTHER" id="PTHR35005:SF1">
    <property type="entry name" value="2-AMINO-5-FORMYLAMINO-6-RIBOSYLAMINOPYRIMIDIN-4(3H)-ONE 5'-MONOPHOSPHATE DEFORMYLASE"/>
    <property type="match status" value="1"/>
</dbReference>
<dbReference type="EMBL" id="JBHSHC010000014">
    <property type="protein sequence ID" value="MFC4766242.1"/>
    <property type="molecule type" value="Genomic_DNA"/>
</dbReference>
<reference evidence="7" key="1">
    <citation type="journal article" date="2019" name="Int. J. Syst. Evol. Microbiol.">
        <title>The Global Catalogue of Microorganisms (GCM) 10K type strain sequencing project: providing services to taxonomists for standard genome sequencing and annotation.</title>
        <authorList>
            <consortium name="The Broad Institute Genomics Platform"/>
            <consortium name="The Broad Institute Genome Sequencing Center for Infectious Disease"/>
            <person name="Wu L."/>
            <person name="Ma J."/>
        </authorList>
    </citation>
    <scope>NUCLEOTIDE SEQUENCE [LARGE SCALE GENOMIC DNA]</scope>
    <source>
        <strain evidence="7">WYCCWR 12678</strain>
    </source>
</reference>
<comment type="cofactor">
    <cofactor evidence="1">
        <name>Zn(2+)</name>
        <dbReference type="ChEBI" id="CHEBI:29105"/>
    </cofactor>
</comment>
<dbReference type="PANTHER" id="PTHR35005">
    <property type="entry name" value="3-DEHYDRO-SCYLLO-INOSOSE HYDROLASE"/>
    <property type="match status" value="1"/>
</dbReference>
<dbReference type="Pfam" id="PF02633">
    <property type="entry name" value="Creatininase"/>
    <property type="match status" value="1"/>
</dbReference>
<evidence type="ECO:0000313" key="6">
    <source>
        <dbReference type="EMBL" id="MFC4766242.1"/>
    </source>
</evidence>
<name>A0ABV9Q0S4_9BACL</name>
<keyword evidence="3" id="KW-0378">Hydrolase</keyword>
<evidence type="ECO:0000313" key="7">
    <source>
        <dbReference type="Proteomes" id="UP001596002"/>
    </source>
</evidence>
<keyword evidence="4" id="KW-0862">Zinc</keyword>
<comment type="caution">
    <text evidence="6">The sequence shown here is derived from an EMBL/GenBank/DDBJ whole genome shotgun (WGS) entry which is preliminary data.</text>
</comment>
<evidence type="ECO:0000256" key="4">
    <source>
        <dbReference type="ARBA" id="ARBA00022833"/>
    </source>
</evidence>
<sequence>MGSEIHIQSVQGRDFKKVVDSADFAVLPLGSIEYHGPHAPYGTDFILAESFSRLLQGNFQAVVYPAIPYSACPGKTQHYPGTISISPPVFTEYLCEVVQGICRSGFSRIVLLNAHDANMGIARTAAEWVTGQFDPCSILLVNWWQMVSPETSNSWGVFTGSGRGHGGPYEISAVQALCPEAVNVTGDEEEFETPPSFSNLPYVVVERSPKAWDGYTGRIGETSFHTGKRIVEEASQNLSKLLQDWLANP</sequence>
<comment type="similarity">
    <text evidence="5">Belongs to the creatininase superfamily.</text>
</comment>
<gene>
    <name evidence="6" type="ORF">ACFO8Q_02350</name>
</gene>
<keyword evidence="7" id="KW-1185">Reference proteome</keyword>
<evidence type="ECO:0000256" key="1">
    <source>
        <dbReference type="ARBA" id="ARBA00001947"/>
    </source>
</evidence>
<dbReference type="RefSeq" id="WP_380024026.1">
    <property type="nucleotide sequence ID" value="NZ_JBHSHC010000014.1"/>
</dbReference>
<dbReference type="Gene3D" id="3.40.50.10310">
    <property type="entry name" value="Creatininase"/>
    <property type="match status" value="1"/>
</dbReference>
<accession>A0ABV9Q0S4</accession>
<dbReference type="InterPro" id="IPR003785">
    <property type="entry name" value="Creatininase/forma_Hydrolase"/>
</dbReference>
<evidence type="ECO:0000256" key="5">
    <source>
        <dbReference type="ARBA" id="ARBA00024029"/>
    </source>
</evidence>
<proteinExistence type="inferred from homology"/>
<evidence type="ECO:0000256" key="2">
    <source>
        <dbReference type="ARBA" id="ARBA00022723"/>
    </source>
</evidence>
<protein>
    <submittedName>
        <fullName evidence="6">Creatininase family protein</fullName>
    </submittedName>
</protein>